<dbReference type="STRING" id="264731.PRU_1758"/>
<reference evidence="2 3" key="1">
    <citation type="journal article" date="2010" name="Microb. Ecol.">
        <title>Comparative genome analysis of Prevotella ruminicola and Prevotella bryantii: insights into their environmental niche.</title>
        <authorList>
            <consortium name="North American Consortium for Rumen Bacteria"/>
            <person name="Purushe J."/>
            <person name="Fouts D.E."/>
            <person name="Morrison M."/>
            <person name="White B.A."/>
            <person name="Mackie R.I."/>
            <person name="Coutinho P.M."/>
            <person name="Henrissat B."/>
            <person name="Nelson K.E."/>
        </authorList>
    </citation>
    <scope>NUCLEOTIDE SEQUENCE [LARGE SCALE GENOMIC DNA]</scope>
    <source>
        <strain evidence="3">ATCC 19189 / JCM 8958 / 23</strain>
    </source>
</reference>
<evidence type="ECO:0000259" key="1">
    <source>
        <dbReference type="Pfam" id="PF00535"/>
    </source>
</evidence>
<evidence type="ECO:0000313" key="2">
    <source>
        <dbReference type="EMBL" id="ADE82174.1"/>
    </source>
</evidence>
<evidence type="ECO:0000313" key="3">
    <source>
        <dbReference type="Proteomes" id="UP000000927"/>
    </source>
</evidence>
<protein>
    <submittedName>
        <fullName evidence="2">Glycosyltransferase, group 2 family</fullName>
    </submittedName>
</protein>
<dbReference type="Pfam" id="PF00535">
    <property type="entry name" value="Glycos_transf_2"/>
    <property type="match status" value="1"/>
</dbReference>
<dbReference type="InterPro" id="IPR050834">
    <property type="entry name" value="Glycosyltransf_2"/>
</dbReference>
<feature type="domain" description="Glycosyltransferase 2-like" evidence="1">
    <location>
        <begin position="5"/>
        <end position="144"/>
    </location>
</feature>
<dbReference type="EMBL" id="CP002006">
    <property type="protein sequence ID" value="ADE82174.1"/>
    <property type="molecule type" value="Genomic_DNA"/>
</dbReference>
<proteinExistence type="predicted"/>
<dbReference type="PANTHER" id="PTHR43685">
    <property type="entry name" value="GLYCOSYLTRANSFERASE"/>
    <property type="match status" value="1"/>
</dbReference>
<keyword evidence="3" id="KW-1185">Reference proteome</keyword>
<dbReference type="InterPro" id="IPR001173">
    <property type="entry name" value="Glyco_trans_2-like"/>
</dbReference>
<sequence>MYKITIIIPHKNVPSLLQRCIDSIPNRDDIKIVIVDDNSDRNSVDFDNFPGKGRKNVFHVFSKEDLGGGGARNVGLRHAEGEWILFADSDDFFNKGLSDFIDEYTRSDADLIVFDTNSVLSDTLAPVENRENIVSMFKERYDENILRYCHHTVWGKMFRHEMIRKHKIQFQEVAASNDAFFAACAGVFAEKVKFCPDAVYCCTVRRGSICTRLTLDIVEARIFVVETVNRFLKENGISTKYWMNRLGPLFNLKGLSKRKFIAAFVMYFWQTPLSRVFFDYKESGRRFLGRLKGNVNDGDIKKMQVEL</sequence>
<dbReference type="InterPro" id="IPR029044">
    <property type="entry name" value="Nucleotide-diphossugar_trans"/>
</dbReference>
<dbReference type="PANTHER" id="PTHR43685:SF2">
    <property type="entry name" value="GLYCOSYLTRANSFERASE 2-LIKE DOMAIN-CONTAINING PROTEIN"/>
    <property type="match status" value="1"/>
</dbReference>
<dbReference type="eggNOG" id="COG1216">
    <property type="taxonomic scope" value="Bacteria"/>
</dbReference>
<dbReference type="Gene3D" id="3.90.550.10">
    <property type="entry name" value="Spore Coat Polysaccharide Biosynthesis Protein SpsA, Chain A"/>
    <property type="match status" value="1"/>
</dbReference>
<dbReference type="AlphaFoldDB" id="D5ETU6"/>
<dbReference type="SUPFAM" id="SSF53448">
    <property type="entry name" value="Nucleotide-diphospho-sugar transferases"/>
    <property type="match status" value="1"/>
</dbReference>
<organism evidence="2 3">
    <name type="scientific">Xylanibacter ruminicola (strain ATCC 19189 / DSM 19721 / CIP 105475 / JCM 8958 / 23)</name>
    <name type="common">Prevotella ruminicola</name>
    <dbReference type="NCBI Taxonomy" id="264731"/>
    <lineage>
        <taxon>Bacteria</taxon>
        <taxon>Pseudomonadati</taxon>
        <taxon>Bacteroidota</taxon>
        <taxon>Bacteroidia</taxon>
        <taxon>Bacteroidales</taxon>
        <taxon>Prevotellaceae</taxon>
        <taxon>Xylanibacter</taxon>
    </lineage>
</organism>
<accession>D5ETU6</accession>
<dbReference type="KEGG" id="pru:PRU_1758"/>
<dbReference type="CAZy" id="GT2">
    <property type="family name" value="Glycosyltransferase Family 2"/>
</dbReference>
<dbReference type="Proteomes" id="UP000000927">
    <property type="component" value="Chromosome"/>
</dbReference>
<dbReference type="CDD" id="cd00761">
    <property type="entry name" value="Glyco_tranf_GTA_type"/>
    <property type="match status" value="1"/>
</dbReference>
<gene>
    <name evidence="2" type="ordered locus">PRU_1758</name>
</gene>
<dbReference type="GeneID" id="31501313"/>
<dbReference type="HOGENOM" id="CLU_025996_9_0_10"/>
<name>D5ETU6_XYLR2</name>
<dbReference type="RefSeq" id="WP_013064161.1">
    <property type="nucleotide sequence ID" value="NC_014033.1"/>
</dbReference>